<evidence type="ECO:0008006" key="5">
    <source>
        <dbReference type="Google" id="ProtNLM"/>
    </source>
</evidence>
<sequence>MKSTRVMYKIITILLIFTLVVGLSFAAEKTKLTFWNMPFVTQEVSPDYVKMWENDAKTALSAYVVDNYYGPGKYKDQRDKFLLQAKTGIPDVIEGLLEDTAVYVSNDSIEPLDAYFSEWAESNQFVESTLEPLRINGKLYGIPYNTNARALIYRKDILEKYGLSVPKTWDELIDTARKITEKSNKEIFGFYVCTEVGDPRAAQEFITWYFQVSDKKNPFDITTVEGKRTVKVVATADQLEKVLDLYGKLFEGDFPACDPNQRGTGWPVEDPGYVAGKWAMAPMGPWLWGRRTENDTAKDILENKTVITRIPYSKDGVPATYLEVKPIMMSKFSKDKNAAWDLIKYITSKEKMAQWLVVSGGIPARKDSLNMDVFEKAGIQWWMQGFANELPISVAMSPINWGPVSEANLRAVNYVIYGEKSAKDAAQWLLDSYNDLNKKNTL</sequence>
<dbReference type="PANTHER" id="PTHR43649:SF12">
    <property type="entry name" value="DIACETYLCHITOBIOSE BINDING PROTEIN DASA"/>
    <property type="match status" value="1"/>
</dbReference>
<reference evidence="3 4" key="1">
    <citation type="journal article" date="2016" name="Nat. Commun.">
        <title>Thousands of microbial genomes shed light on interconnected biogeochemical processes in an aquifer system.</title>
        <authorList>
            <person name="Anantharaman K."/>
            <person name="Brown C.T."/>
            <person name="Hug L.A."/>
            <person name="Sharon I."/>
            <person name="Castelle C.J."/>
            <person name="Probst A.J."/>
            <person name="Thomas B.C."/>
            <person name="Singh A."/>
            <person name="Wilkins M.J."/>
            <person name="Karaoz U."/>
            <person name="Brodie E.L."/>
            <person name="Williams K.H."/>
            <person name="Hubbard S.S."/>
            <person name="Banfield J.F."/>
        </authorList>
    </citation>
    <scope>NUCLEOTIDE SEQUENCE [LARGE SCALE GENOMIC DNA]</scope>
</reference>
<dbReference type="AlphaFoldDB" id="A0A1F5A4E4"/>
<name>A0A1F5A4E4_9BACT</name>
<dbReference type="Proteomes" id="UP000177701">
    <property type="component" value="Unassembled WGS sequence"/>
</dbReference>
<dbReference type="EMBL" id="MEYH01000111">
    <property type="protein sequence ID" value="OGD13420.1"/>
    <property type="molecule type" value="Genomic_DNA"/>
</dbReference>
<gene>
    <name evidence="3" type="ORF">A2V47_06865</name>
</gene>
<dbReference type="PANTHER" id="PTHR43649">
    <property type="entry name" value="ARABINOSE-BINDING PROTEIN-RELATED"/>
    <property type="match status" value="1"/>
</dbReference>
<dbReference type="InterPro" id="IPR050490">
    <property type="entry name" value="Bact_solute-bd_prot1"/>
</dbReference>
<accession>A0A1F5A4E4</accession>
<evidence type="ECO:0000256" key="2">
    <source>
        <dbReference type="ARBA" id="ARBA00008520"/>
    </source>
</evidence>
<dbReference type="SUPFAM" id="SSF53850">
    <property type="entry name" value="Periplasmic binding protein-like II"/>
    <property type="match status" value="1"/>
</dbReference>
<proteinExistence type="inferred from homology"/>
<comment type="caution">
    <text evidence="3">The sequence shown here is derived from an EMBL/GenBank/DDBJ whole genome shotgun (WGS) entry which is preliminary data.</text>
</comment>
<dbReference type="Pfam" id="PF13416">
    <property type="entry name" value="SBP_bac_8"/>
    <property type="match status" value="1"/>
</dbReference>
<comment type="similarity">
    <text evidence="2">Belongs to the bacterial solute-binding protein 1 family.</text>
</comment>
<dbReference type="STRING" id="1797291.A2V47_06865"/>
<organism evidence="3 4">
    <name type="scientific">Candidatus Sediminicultor quintus</name>
    <dbReference type="NCBI Taxonomy" id="1797291"/>
    <lineage>
        <taxon>Bacteria</taxon>
        <taxon>Pseudomonadati</taxon>
        <taxon>Atribacterota</taxon>
        <taxon>Candidatus Phoenicimicrobiia</taxon>
        <taxon>Candidatus Pheonicimicrobiales</taxon>
        <taxon>Candidatus Phoenicimicrobiaceae</taxon>
        <taxon>Candidatus Sediminicultor</taxon>
    </lineage>
</organism>
<evidence type="ECO:0000313" key="3">
    <source>
        <dbReference type="EMBL" id="OGD13420.1"/>
    </source>
</evidence>
<comment type="subcellular location">
    <subcellularLocation>
        <location evidence="1">Periplasm</location>
    </subcellularLocation>
</comment>
<evidence type="ECO:0000313" key="4">
    <source>
        <dbReference type="Proteomes" id="UP000177701"/>
    </source>
</evidence>
<dbReference type="InterPro" id="IPR006059">
    <property type="entry name" value="SBP"/>
</dbReference>
<evidence type="ECO:0000256" key="1">
    <source>
        <dbReference type="ARBA" id="ARBA00004418"/>
    </source>
</evidence>
<protein>
    <recommendedName>
        <fullName evidence="5">ABC transporter substrate-binding protein</fullName>
    </recommendedName>
</protein>
<dbReference type="Gene3D" id="3.40.190.10">
    <property type="entry name" value="Periplasmic binding protein-like II"/>
    <property type="match status" value="2"/>
</dbReference>
<dbReference type="GO" id="GO:0042597">
    <property type="term" value="C:periplasmic space"/>
    <property type="evidence" value="ECO:0007669"/>
    <property type="project" value="UniProtKB-SubCell"/>
</dbReference>